<evidence type="ECO:0000256" key="3">
    <source>
        <dbReference type="ARBA" id="ARBA00022553"/>
    </source>
</evidence>
<keyword evidence="10" id="KW-0175">Coiled coil</keyword>
<keyword evidence="5" id="KW-0547">Nucleotide-binding</keyword>
<evidence type="ECO:0000259" key="12">
    <source>
        <dbReference type="PROSITE" id="PS50109"/>
    </source>
</evidence>
<dbReference type="CDD" id="cd16917">
    <property type="entry name" value="HATPase_UhpB-NarQ-NarX-like"/>
    <property type="match status" value="1"/>
</dbReference>
<evidence type="ECO:0000313" key="14">
    <source>
        <dbReference type="Proteomes" id="UP000509302"/>
    </source>
</evidence>
<evidence type="ECO:0000256" key="11">
    <source>
        <dbReference type="SAM" id="Phobius"/>
    </source>
</evidence>
<evidence type="ECO:0000256" key="6">
    <source>
        <dbReference type="ARBA" id="ARBA00022777"/>
    </source>
</evidence>
<dbReference type="SMART" id="SM00387">
    <property type="entry name" value="HATPase_c"/>
    <property type="match status" value="1"/>
</dbReference>
<dbReference type="InterPro" id="IPR011712">
    <property type="entry name" value="Sig_transdc_His_kin_sub3_dim/P"/>
</dbReference>
<dbReference type="GO" id="GO:0005524">
    <property type="term" value="F:ATP binding"/>
    <property type="evidence" value="ECO:0007669"/>
    <property type="project" value="UniProtKB-KW"/>
</dbReference>
<dbReference type="GO" id="GO:0000155">
    <property type="term" value="F:phosphorelay sensor kinase activity"/>
    <property type="evidence" value="ECO:0007669"/>
    <property type="project" value="InterPro"/>
</dbReference>
<dbReference type="InterPro" id="IPR011990">
    <property type="entry name" value="TPR-like_helical_dom_sf"/>
</dbReference>
<feature type="transmembrane region" description="Helical" evidence="11">
    <location>
        <begin position="379"/>
        <end position="399"/>
    </location>
</feature>
<reference evidence="13 14" key="1">
    <citation type="journal article" date="2006" name="Int. J. Syst. Evol. Microbiol.">
        <title>Costertonia aggregata gen. nov., sp. nov., a mesophilic marine bacterium of the family Flavobacteriaceae, isolated from a mature biofilm.</title>
        <authorList>
            <person name="Kwon K.K."/>
            <person name="Lee Y.K."/>
            <person name="Lee H.K."/>
        </authorList>
    </citation>
    <scope>NUCLEOTIDE SEQUENCE [LARGE SCALE GENOMIC DNA]</scope>
    <source>
        <strain evidence="13 14">KCCM 42265</strain>
    </source>
</reference>
<dbReference type="Gene3D" id="1.25.40.10">
    <property type="entry name" value="Tetratricopeptide repeat domain"/>
    <property type="match status" value="1"/>
</dbReference>
<dbReference type="AlphaFoldDB" id="A0A7H9AVM2"/>
<evidence type="ECO:0000256" key="10">
    <source>
        <dbReference type="SAM" id="Coils"/>
    </source>
</evidence>
<evidence type="ECO:0000256" key="7">
    <source>
        <dbReference type="ARBA" id="ARBA00022840"/>
    </source>
</evidence>
<dbReference type="PROSITE" id="PS50109">
    <property type="entry name" value="HIS_KIN"/>
    <property type="match status" value="1"/>
</dbReference>
<proteinExistence type="predicted"/>
<dbReference type="Pfam" id="PF02518">
    <property type="entry name" value="HATPase_c"/>
    <property type="match status" value="1"/>
</dbReference>
<keyword evidence="4" id="KW-0808">Transferase</keyword>
<keyword evidence="11" id="KW-0812">Transmembrane</keyword>
<evidence type="ECO:0000256" key="4">
    <source>
        <dbReference type="ARBA" id="ARBA00022679"/>
    </source>
</evidence>
<evidence type="ECO:0000256" key="9">
    <source>
        <dbReference type="PROSITE-ProRule" id="PRU00339"/>
    </source>
</evidence>
<dbReference type="SMART" id="SM00028">
    <property type="entry name" value="TPR"/>
    <property type="match status" value="4"/>
</dbReference>
<evidence type="ECO:0000256" key="5">
    <source>
        <dbReference type="ARBA" id="ARBA00022741"/>
    </source>
</evidence>
<dbReference type="Gene3D" id="3.30.565.10">
    <property type="entry name" value="Histidine kinase-like ATPase, C-terminal domain"/>
    <property type="match status" value="1"/>
</dbReference>
<gene>
    <name evidence="13" type="ORF">HYG79_03065</name>
</gene>
<keyword evidence="8" id="KW-0902">Two-component regulatory system</keyword>
<dbReference type="Pfam" id="PF09976">
    <property type="entry name" value="TPR_21"/>
    <property type="match status" value="1"/>
</dbReference>
<dbReference type="EC" id="2.7.13.3" evidence="2"/>
<dbReference type="InterPro" id="IPR019734">
    <property type="entry name" value="TPR_rpt"/>
</dbReference>
<dbReference type="Gene3D" id="1.20.5.1930">
    <property type="match status" value="1"/>
</dbReference>
<keyword evidence="11" id="KW-1133">Transmembrane helix</keyword>
<dbReference type="SUPFAM" id="SSF55874">
    <property type="entry name" value="ATPase domain of HSP90 chaperone/DNA topoisomerase II/histidine kinase"/>
    <property type="match status" value="1"/>
</dbReference>
<dbReference type="InterPro" id="IPR018704">
    <property type="entry name" value="SecYEG/CpoB_TPR"/>
</dbReference>
<dbReference type="SUPFAM" id="SSF48452">
    <property type="entry name" value="TPR-like"/>
    <property type="match status" value="1"/>
</dbReference>
<protein>
    <recommendedName>
        <fullName evidence="2">histidine kinase</fullName>
        <ecNumber evidence="2">2.7.13.3</ecNumber>
    </recommendedName>
</protein>
<dbReference type="Pfam" id="PF07730">
    <property type="entry name" value="HisKA_3"/>
    <property type="match status" value="1"/>
</dbReference>
<feature type="coiled-coil region" evidence="10">
    <location>
        <begin position="286"/>
        <end position="370"/>
    </location>
</feature>
<comment type="catalytic activity">
    <reaction evidence="1">
        <text>ATP + protein L-histidine = ADP + protein N-phospho-L-histidine.</text>
        <dbReference type="EC" id="2.7.13.3"/>
    </reaction>
</comment>
<evidence type="ECO:0000256" key="8">
    <source>
        <dbReference type="ARBA" id="ARBA00023012"/>
    </source>
</evidence>
<organism evidence="13 14">
    <name type="scientific">Costertonia aggregata</name>
    <dbReference type="NCBI Taxonomy" id="343403"/>
    <lineage>
        <taxon>Bacteria</taxon>
        <taxon>Pseudomonadati</taxon>
        <taxon>Bacteroidota</taxon>
        <taxon>Flavobacteriia</taxon>
        <taxon>Flavobacteriales</taxon>
        <taxon>Flavobacteriaceae</taxon>
        <taxon>Costertonia</taxon>
    </lineage>
</organism>
<dbReference type="InterPro" id="IPR050482">
    <property type="entry name" value="Sensor_HK_TwoCompSys"/>
</dbReference>
<dbReference type="EMBL" id="CP058595">
    <property type="protein sequence ID" value="QLG47192.1"/>
    <property type="molecule type" value="Genomic_DNA"/>
</dbReference>
<keyword evidence="7" id="KW-0067">ATP-binding</keyword>
<dbReference type="PROSITE" id="PS50005">
    <property type="entry name" value="TPR"/>
    <property type="match status" value="1"/>
</dbReference>
<name>A0A7H9AVM2_9FLAO</name>
<feature type="domain" description="Histidine kinase" evidence="12">
    <location>
        <begin position="445"/>
        <end position="632"/>
    </location>
</feature>
<keyword evidence="14" id="KW-1185">Reference proteome</keyword>
<dbReference type="PANTHER" id="PTHR24421">
    <property type="entry name" value="NITRATE/NITRITE SENSOR PROTEIN NARX-RELATED"/>
    <property type="match status" value="1"/>
</dbReference>
<evidence type="ECO:0000256" key="2">
    <source>
        <dbReference type="ARBA" id="ARBA00012438"/>
    </source>
</evidence>
<dbReference type="GO" id="GO:0046983">
    <property type="term" value="F:protein dimerization activity"/>
    <property type="evidence" value="ECO:0007669"/>
    <property type="project" value="InterPro"/>
</dbReference>
<feature type="repeat" description="TPR" evidence="9">
    <location>
        <begin position="178"/>
        <end position="211"/>
    </location>
</feature>
<dbReference type="PANTHER" id="PTHR24421:SF10">
    <property type="entry name" value="NITRATE_NITRITE SENSOR PROTEIN NARQ"/>
    <property type="match status" value="1"/>
</dbReference>
<evidence type="ECO:0000313" key="13">
    <source>
        <dbReference type="EMBL" id="QLG47192.1"/>
    </source>
</evidence>
<dbReference type="InterPro" id="IPR005467">
    <property type="entry name" value="His_kinase_dom"/>
</dbReference>
<keyword evidence="6" id="KW-0418">Kinase</keyword>
<sequence>MPFAFGQNHIADSLNKSGEKEGKMWFSTIPNQRQKSLEPYYDALKEASYGVQRFSIFDQLAEYHIKKGNTDSIMYYGNLYVKEIVNWDKTEEEKQPYYTKAYLILANGSKFNGLFENAIKWHFKGITQAEKANDTKFQYLHKIGLAKVYNLKGDHNKAIAVLEPSIKQFSGEWPIPTSTAKVYLGDAFYNLGNIEKAKNYYEKALSESIASQNIEMELAVKMQLGRLAENENRFEDALRYYDESRTKGLKEGFDVFYFEGSTQIGNLYYKQGNYDVASMILSTSYINALDRENLHYQAQILDLERKVFYAMNDTKNAYAVMTQLMNVRNQINEQQQKKISKELEVQYETLQKEKEILNLKEEQIQQESELKRQRTIKTAFLIGFLIILIPIIALLFTYYQKIQAQSELSKKEKEINVQKVASLKQEQELNLIKASIEGQDEERKRIAQELHDSIGGNLAGIKLQLSSISKGAEELKPINKQIDETYQLVRDISHTLIPKKFKQNAFTGLIKEYVRSIANTGKLEIGFHPYPEDEINTITDSYQAELFKIIQELMTNTLKHANADKVDIHLSKIDDELSLLFEDNGEGFDTSDTQDGIGFENMRSRVKGMKGNLNVDSTKHRGTVVSIEIPVA</sequence>
<accession>A0A7H9AVM2</accession>
<dbReference type="InterPro" id="IPR003594">
    <property type="entry name" value="HATPase_dom"/>
</dbReference>
<dbReference type="InterPro" id="IPR036890">
    <property type="entry name" value="HATPase_C_sf"/>
</dbReference>
<evidence type="ECO:0000256" key="1">
    <source>
        <dbReference type="ARBA" id="ARBA00000085"/>
    </source>
</evidence>
<dbReference type="GO" id="GO:0016020">
    <property type="term" value="C:membrane"/>
    <property type="evidence" value="ECO:0007669"/>
    <property type="project" value="InterPro"/>
</dbReference>
<keyword evidence="11" id="KW-0472">Membrane</keyword>
<keyword evidence="3" id="KW-0597">Phosphoprotein</keyword>
<dbReference type="Proteomes" id="UP000509302">
    <property type="component" value="Chromosome"/>
</dbReference>
<keyword evidence="9" id="KW-0802">TPR repeat</keyword>
<dbReference type="KEGG" id="cagg:HYG79_03065"/>